<reference evidence="1" key="2">
    <citation type="journal article" date="2022" name="New Phytol.">
        <title>Evolutionary transition to the ectomycorrhizal habit in the genomes of a hyperdiverse lineage of mushroom-forming fungi.</title>
        <authorList>
            <person name="Looney B."/>
            <person name="Miyauchi S."/>
            <person name="Morin E."/>
            <person name="Drula E."/>
            <person name="Courty P.E."/>
            <person name="Kohler A."/>
            <person name="Kuo A."/>
            <person name="LaButti K."/>
            <person name="Pangilinan J."/>
            <person name="Lipzen A."/>
            <person name="Riley R."/>
            <person name="Andreopoulos W."/>
            <person name="He G."/>
            <person name="Johnson J."/>
            <person name="Nolan M."/>
            <person name="Tritt A."/>
            <person name="Barry K.W."/>
            <person name="Grigoriev I.V."/>
            <person name="Nagy L.G."/>
            <person name="Hibbett D."/>
            <person name="Henrissat B."/>
            <person name="Matheny P.B."/>
            <person name="Labbe J."/>
            <person name="Martin F.M."/>
        </authorList>
    </citation>
    <scope>NUCLEOTIDE SEQUENCE</scope>
    <source>
        <strain evidence="1">FP105234-sp</strain>
    </source>
</reference>
<name>A0ACB8R635_9AGAM</name>
<comment type="caution">
    <text evidence="1">The sequence shown here is derived from an EMBL/GenBank/DDBJ whole genome shotgun (WGS) entry which is preliminary data.</text>
</comment>
<protein>
    <submittedName>
        <fullName evidence="1">Uncharacterized protein</fullName>
    </submittedName>
</protein>
<dbReference type="EMBL" id="MU276365">
    <property type="protein sequence ID" value="KAI0039046.1"/>
    <property type="molecule type" value="Genomic_DNA"/>
</dbReference>
<accession>A0ACB8R635</accession>
<organism evidence="1 2">
    <name type="scientific">Auriscalpium vulgare</name>
    <dbReference type="NCBI Taxonomy" id="40419"/>
    <lineage>
        <taxon>Eukaryota</taxon>
        <taxon>Fungi</taxon>
        <taxon>Dikarya</taxon>
        <taxon>Basidiomycota</taxon>
        <taxon>Agaricomycotina</taxon>
        <taxon>Agaricomycetes</taxon>
        <taxon>Russulales</taxon>
        <taxon>Auriscalpiaceae</taxon>
        <taxon>Auriscalpium</taxon>
    </lineage>
</organism>
<gene>
    <name evidence="1" type="ORF">FA95DRAFT_1612891</name>
</gene>
<evidence type="ECO:0000313" key="1">
    <source>
        <dbReference type="EMBL" id="KAI0039046.1"/>
    </source>
</evidence>
<evidence type="ECO:0000313" key="2">
    <source>
        <dbReference type="Proteomes" id="UP000814033"/>
    </source>
</evidence>
<sequence>MAHHGPVYLILAQPGHYVIDFGGLPSGAQPAPWTNAGASFAAGAPAFATPTFAPAFPPELATPTVFPPAFATGPGSPSARALANTTGPASTPVTHAAPALPTTTFRPASGAHPVFAAPAPTPFFVPPAFLTGALPSAAADALAGATAAFVLTEPASVAPRTPPPSPTVNMVPAPPPNSPVYITAPAPPADVSSEHREGLTAPRTPGPVQKRAGMRRAKSSPALNSPSPAAPVAWAKIASEDEGIPLAPLTPAPVHRRHRAPSESPPPLPTSSPPKDFRLKLSPFGGANAILRGDAVELLEL</sequence>
<dbReference type="Proteomes" id="UP000814033">
    <property type="component" value="Unassembled WGS sequence"/>
</dbReference>
<proteinExistence type="predicted"/>
<keyword evidence="2" id="KW-1185">Reference proteome</keyword>
<reference evidence="1" key="1">
    <citation type="submission" date="2021-02" db="EMBL/GenBank/DDBJ databases">
        <authorList>
            <consortium name="DOE Joint Genome Institute"/>
            <person name="Ahrendt S."/>
            <person name="Looney B.P."/>
            <person name="Miyauchi S."/>
            <person name="Morin E."/>
            <person name="Drula E."/>
            <person name="Courty P.E."/>
            <person name="Chicoki N."/>
            <person name="Fauchery L."/>
            <person name="Kohler A."/>
            <person name="Kuo A."/>
            <person name="Labutti K."/>
            <person name="Pangilinan J."/>
            <person name="Lipzen A."/>
            <person name="Riley R."/>
            <person name="Andreopoulos W."/>
            <person name="He G."/>
            <person name="Johnson J."/>
            <person name="Barry K.W."/>
            <person name="Grigoriev I.V."/>
            <person name="Nagy L."/>
            <person name="Hibbett D."/>
            <person name="Henrissat B."/>
            <person name="Matheny P.B."/>
            <person name="Labbe J."/>
            <person name="Martin F."/>
        </authorList>
    </citation>
    <scope>NUCLEOTIDE SEQUENCE</scope>
    <source>
        <strain evidence="1">FP105234-sp</strain>
    </source>
</reference>